<keyword evidence="7 9" id="KW-1133">Transmembrane helix</keyword>
<comment type="subcellular location">
    <subcellularLocation>
        <location evidence="1">Membrane</location>
        <topology evidence="1">Multi-pass membrane protein</topology>
    </subcellularLocation>
</comment>
<dbReference type="CDD" id="cd18577">
    <property type="entry name" value="ABC_6TM_Pgp_ABCB1_D1_like"/>
    <property type="match status" value="1"/>
</dbReference>
<dbReference type="PANTHER" id="PTHR43394">
    <property type="entry name" value="ATP-DEPENDENT PERMEASE MDL1, MITOCHONDRIAL"/>
    <property type="match status" value="1"/>
</dbReference>
<proteinExistence type="inferred from homology"/>
<evidence type="ECO:0000256" key="6">
    <source>
        <dbReference type="ARBA" id="ARBA00022840"/>
    </source>
</evidence>
<feature type="domain" description="ABC transporter" evidence="10">
    <location>
        <begin position="1037"/>
        <end position="1279"/>
    </location>
</feature>
<feature type="transmembrane region" description="Helical" evidence="9">
    <location>
        <begin position="56"/>
        <end position="79"/>
    </location>
</feature>
<name>A0A6V8HJE5_TALPI</name>
<keyword evidence="13" id="KW-1185">Reference proteome</keyword>
<keyword evidence="3" id="KW-0813">Transport</keyword>
<keyword evidence="5" id="KW-0547">Nucleotide-binding</keyword>
<dbReference type="PROSITE" id="PS50929">
    <property type="entry name" value="ABC_TM1F"/>
    <property type="match status" value="2"/>
</dbReference>
<gene>
    <name evidence="12" type="ORF">TCE0_042f15438</name>
</gene>
<dbReference type="GO" id="GO:0005743">
    <property type="term" value="C:mitochondrial inner membrane"/>
    <property type="evidence" value="ECO:0007669"/>
    <property type="project" value="TreeGrafter"/>
</dbReference>
<evidence type="ECO:0000256" key="3">
    <source>
        <dbReference type="ARBA" id="ARBA00022448"/>
    </source>
</evidence>
<evidence type="ECO:0000256" key="4">
    <source>
        <dbReference type="ARBA" id="ARBA00022692"/>
    </source>
</evidence>
<dbReference type="InterPro" id="IPR003439">
    <property type="entry name" value="ABC_transporter-like_ATP-bd"/>
</dbReference>
<keyword evidence="4 9" id="KW-0812">Transmembrane</keyword>
<evidence type="ECO:0000259" key="10">
    <source>
        <dbReference type="PROSITE" id="PS50893"/>
    </source>
</evidence>
<feature type="domain" description="ABC transporter" evidence="10">
    <location>
        <begin position="385"/>
        <end position="630"/>
    </location>
</feature>
<dbReference type="PROSITE" id="PS50893">
    <property type="entry name" value="ABC_TRANSPORTER_2"/>
    <property type="match status" value="2"/>
</dbReference>
<dbReference type="InterPro" id="IPR039421">
    <property type="entry name" value="Type_1_exporter"/>
</dbReference>
<dbReference type="GO" id="GO:0016887">
    <property type="term" value="F:ATP hydrolysis activity"/>
    <property type="evidence" value="ECO:0007669"/>
    <property type="project" value="InterPro"/>
</dbReference>
<dbReference type="GO" id="GO:0090374">
    <property type="term" value="P:oligopeptide export from mitochondrion"/>
    <property type="evidence" value="ECO:0007669"/>
    <property type="project" value="TreeGrafter"/>
</dbReference>
<dbReference type="FunFam" id="3.40.50.300:FF:000251">
    <property type="entry name" value="ABC transporter B family member 19"/>
    <property type="match status" value="1"/>
</dbReference>
<evidence type="ECO:0000256" key="2">
    <source>
        <dbReference type="ARBA" id="ARBA00007577"/>
    </source>
</evidence>
<dbReference type="InterPro" id="IPR011527">
    <property type="entry name" value="ABC1_TM_dom"/>
</dbReference>
<dbReference type="GO" id="GO:0005524">
    <property type="term" value="F:ATP binding"/>
    <property type="evidence" value="ECO:0007669"/>
    <property type="project" value="UniProtKB-KW"/>
</dbReference>
<dbReference type="InterPro" id="IPR027417">
    <property type="entry name" value="P-loop_NTPase"/>
</dbReference>
<feature type="transmembrane region" description="Helical" evidence="9">
    <location>
        <begin position="109"/>
        <end position="131"/>
    </location>
</feature>
<dbReference type="EMBL" id="DF933838">
    <property type="protein sequence ID" value="GAM41926.1"/>
    <property type="molecule type" value="Genomic_DNA"/>
</dbReference>
<evidence type="ECO:0000313" key="13">
    <source>
        <dbReference type="Proteomes" id="UP000053095"/>
    </source>
</evidence>
<dbReference type="InterPro" id="IPR003593">
    <property type="entry name" value="AAA+_ATPase"/>
</dbReference>
<dbReference type="InterPro" id="IPR017871">
    <property type="entry name" value="ABC_transporter-like_CS"/>
</dbReference>
<dbReference type="CDD" id="cd03249">
    <property type="entry name" value="ABC_MTABC3_MDL1_MDL2"/>
    <property type="match status" value="2"/>
</dbReference>
<feature type="transmembrane region" description="Helical" evidence="9">
    <location>
        <begin position="857"/>
        <end position="877"/>
    </location>
</feature>
<organism evidence="12 13">
    <name type="scientific">Talaromyces pinophilus</name>
    <name type="common">Penicillium pinophilum</name>
    <dbReference type="NCBI Taxonomy" id="128442"/>
    <lineage>
        <taxon>Eukaryota</taxon>
        <taxon>Fungi</taxon>
        <taxon>Dikarya</taxon>
        <taxon>Ascomycota</taxon>
        <taxon>Pezizomycotina</taxon>
        <taxon>Eurotiomycetes</taxon>
        <taxon>Eurotiomycetidae</taxon>
        <taxon>Eurotiales</taxon>
        <taxon>Trichocomaceae</taxon>
        <taxon>Talaromyces</taxon>
        <taxon>Talaromyces sect. Talaromyces</taxon>
    </lineage>
</organism>
<feature type="transmembrane region" description="Helical" evidence="9">
    <location>
        <begin position="206"/>
        <end position="227"/>
    </location>
</feature>
<protein>
    <submittedName>
        <fullName evidence="12">Leptomycin efflux transporter</fullName>
    </submittedName>
</protein>
<feature type="transmembrane region" description="Helical" evidence="9">
    <location>
        <begin position="757"/>
        <end position="781"/>
    </location>
</feature>
<keyword evidence="6" id="KW-0067">ATP-binding</keyword>
<dbReference type="PANTHER" id="PTHR43394:SF27">
    <property type="entry name" value="ATP-DEPENDENT TRANSLOCASE ABCB1-LIKE"/>
    <property type="match status" value="1"/>
</dbReference>
<dbReference type="Proteomes" id="UP000053095">
    <property type="component" value="Unassembled WGS sequence"/>
</dbReference>
<comment type="caution">
    <text evidence="12">The sequence shown here is derived from an EMBL/GenBank/DDBJ whole genome shotgun (WGS) entry which is preliminary data.</text>
</comment>
<dbReference type="SUPFAM" id="SSF52540">
    <property type="entry name" value="P-loop containing nucleoside triphosphate hydrolases"/>
    <property type="match status" value="2"/>
</dbReference>
<feature type="domain" description="ABC transmembrane type-1" evidence="11">
    <location>
        <begin position="712"/>
        <end position="1001"/>
    </location>
</feature>
<dbReference type="PROSITE" id="PS00211">
    <property type="entry name" value="ABC_TRANSPORTER_1"/>
    <property type="match status" value="2"/>
</dbReference>
<dbReference type="Pfam" id="PF00664">
    <property type="entry name" value="ABC_membrane"/>
    <property type="match status" value="2"/>
</dbReference>
<evidence type="ECO:0000313" key="12">
    <source>
        <dbReference type="EMBL" id="GAM41926.1"/>
    </source>
</evidence>
<feature type="transmembrane region" description="Helical" evidence="9">
    <location>
        <begin position="708"/>
        <end position="737"/>
    </location>
</feature>
<evidence type="ECO:0000259" key="11">
    <source>
        <dbReference type="PROSITE" id="PS50929"/>
    </source>
</evidence>
<sequence>MSSSAEESEEQASSTPTEKKVVLAIEGKAPEISSDKKPVLSLYFRIWRYSTLIDHALRTCGIISAVVCGAALPLMTLVFGNLIDNFNDWDAGKLSPSDFRSKVSKNALWFTYLFLGIFVLASFNTLCFRFTATRCVKALRRDFLRSILRQDLPYFDTNLPGSVAALLSNNADLVEVGLGEKLGVFMEGISQMGAAFIVAFTRQWKLTLVVAATLPLTMVVVIVAVILDTKIDAKILAIYSKAGGLAEEALSTIRIVTAFNAGGKLRARYDAYLDNAKQHGIKRGPVRGVMYGVQFAAMFCAYAFAWFYGIRLLAWGEINSGGHLITVLTSVLIGTQSLTIIAPSIGELTKTTAAAQELFQTIDKKPKLDSMSGYGATQAEVTGHISLQNITFAYPSRPTVKILDNLTLEFEAGKTTAIVGSSGSGKSTILALITRFFDPLAGSIALDGNPIDELNIRWLRSRIGFVQQEPVLFSDTIFTNVCHGFFGTKMDLLPEQERRALVQKACEEAFAHKFVQDLPDKYDTQVGDGEGRLSGGQKQRIAIARSIIRNPPILLLDEATSALDPKSERIVQAALDNVSKTRTRVIVAHKLSTVQRADKIIVLSKGRLVEQGTHQELLAQKGAYFNLVNAQTREEHRDFQHINPTTTACEPEETRSSELLSKENEASTISVEASTELSSLQIQNPLQQLPLVRCLAILLRGRIQLWPLFLCGLIASIGSGAVFPVQAVVFSRAVLIFQLPLPQLAGRMIHEGTFWGIIYLVLAAAMLMCYAGLGFFFTVAASDMMSFYRSQYFGAMLNQDVSFFESEGQSAGVMTGWLSTDPQRVEDVISTTVGFLLITIVNVLGSCVLALVVGWKLALVAIFGCLPPLFIVGYVKIRLELTTHARTTKMYLESARFATEAITAIRTVASLTLEEKVVKMYDERLARISPKFAKITITSAVLFGLCESLYLATLGLIFWYGVKLLSQGEYDVQTFFTVFVAVIFGGQAAGFLFGYTVNTTKAHAAANNIISLLRSQPQINTSNASENSSPPDTDVSIEFKDVRFSYPTRPNVPVLQGLSFKIQRGERIGIVGASGCGKTTVISLLERFYEIGSGEILINGVRLQDLDVHHHRASIGLVSQRTTLYQGSIRDNVLVGVSPNYQGVSDEKILKACKDASIHDFIESLPEGYDTDAGARGLSLSGGQRQRIAIARALIREPQFLLFDEATSALDTENELIVQEAINVASKGPGRTTIAVAHRLSTIRRCDRILVLDAGRVVEEGNHNELMARMGQYYEMVCAQGLDREVIT</sequence>
<dbReference type="SUPFAM" id="SSF90123">
    <property type="entry name" value="ABC transporter transmembrane region"/>
    <property type="match status" value="2"/>
</dbReference>
<evidence type="ECO:0000256" key="9">
    <source>
        <dbReference type="SAM" id="Phobius"/>
    </source>
</evidence>
<dbReference type="CDD" id="cd18578">
    <property type="entry name" value="ABC_6TM_Pgp_ABCB1_D2_like"/>
    <property type="match status" value="1"/>
</dbReference>
<evidence type="ECO:0000256" key="1">
    <source>
        <dbReference type="ARBA" id="ARBA00004141"/>
    </source>
</evidence>
<feature type="transmembrane region" description="Helical" evidence="9">
    <location>
        <begin position="974"/>
        <end position="995"/>
    </location>
</feature>
<dbReference type="InterPro" id="IPR036640">
    <property type="entry name" value="ABC1_TM_sf"/>
</dbReference>
<dbReference type="Gene3D" id="1.20.1560.10">
    <property type="entry name" value="ABC transporter type 1, transmembrane domain"/>
    <property type="match status" value="1"/>
</dbReference>
<dbReference type="FunFam" id="3.40.50.300:FF:000967">
    <property type="entry name" value="ABC multidrug transporter mdr4"/>
    <property type="match status" value="1"/>
</dbReference>
<dbReference type="Gene3D" id="3.40.50.300">
    <property type="entry name" value="P-loop containing nucleotide triphosphate hydrolases"/>
    <property type="match status" value="2"/>
</dbReference>
<dbReference type="SMART" id="SM00382">
    <property type="entry name" value="AAA"/>
    <property type="match status" value="2"/>
</dbReference>
<evidence type="ECO:0000256" key="7">
    <source>
        <dbReference type="ARBA" id="ARBA00022989"/>
    </source>
</evidence>
<reference evidence="13" key="1">
    <citation type="journal article" date="2015" name="Genome Announc.">
        <title>Draft genome sequence of Talaromyces cellulolyticus strain Y-94, a source of lignocellulosic biomass-degrading enzymes.</title>
        <authorList>
            <person name="Fujii T."/>
            <person name="Koike H."/>
            <person name="Sawayama S."/>
            <person name="Yano S."/>
            <person name="Inoue H."/>
        </authorList>
    </citation>
    <scope>NUCLEOTIDE SEQUENCE [LARGE SCALE GENOMIC DNA]</scope>
    <source>
        <strain evidence="13">Y-94</strain>
    </source>
</reference>
<feature type="transmembrane region" description="Helical" evidence="9">
    <location>
        <begin position="828"/>
        <end position="851"/>
    </location>
</feature>
<dbReference type="GO" id="GO:0015421">
    <property type="term" value="F:ABC-type oligopeptide transporter activity"/>
    <property type="evidence" value="ECO:0007669"/>
    <property type="project" value="TreeGrafter"/>
</dbReference>
<feature type="transmembrane region" description="Helical" evidence="9">
    <location>
        <begin position="937"/>
        <end position="962"/>
    </location>
</feature>
<accession>A0A6V8HJE5</accession>
<evidence type="ECO:0000256" key="8">
    <source>
        <dbReference type="ARBA" id="ARBA00023136"/>
    </source>
</evidence>
<feature type="transmembrane region" description="Helical" evidence="9">
    <location>
        <begin position="288"/>
        <end position="309"/>
    </location>
</feature>
<evidence type="ECO:0000256" key="5">
    <source>
        <dbReference type="ARBA" id="ARBA00022741"/>
    </source>
</evidence>
<dbReference type="Pfam" id="PF00005">
    <property type="entry name" value="ABC_tran"/>
    <property type="match status" value="2"/>
</dbReference>
<feature type="domain" description="ABC transmembrane type-1" evidence="11">
    <location>
        <begin position="61"/>
        <end position="350"/>
    </location>
</feature>
<keyword evidence="8 9" id="KW-0472">Membrane</keyword>
<comment type="similarity">
    <text evidence="2">Belongs to the ABC transporter superfamily. ABCB family. Multidrug resistance exporter (TC 3.A.1.201) subfamily.</text>
</comment>